<reference evidence="1" key="1">
    <citation type="journal article" date="2019" name="bioRxiv">
        <title>The Genome of the Zebra Mussel, Dreissena polymorpha: A Resource for Invasive Species Research.</title>
        <authorList>
            <person name="McCartney M.A."/>
            <person name="Auch B."/>
            <person name="Kono T."/>
            <person name="Mallez S."/>
            <person name="Zhang Y."/>
            <person name="Obille A."/>
            <person name="Becker A."/>
            <person name="Abrahante J.E."/>
            <person name="Garbe J."/>
            <person name="Badalamenti J.P."/>
            <person name="Herman A."/>
            <person name="Mangelson H."/>
            <person name="Liachko I."/>
            <person name="Sullivan S."/>
            <person name="Sone E.D."/>
            <person name="Koren S."/>
            <person name="Silverstein K.A.T."/>
            <person name="Beckman K.B."/>
            <person name="Gohl D.M."/>
        </authorList>
    </citation>
    <scope>NUCLEOTIDE SEQUENCE</scope>
    <source>
        <strain evidence="1">Duluth1</strain>
        <tissue evidence="1">Whole animal</tissue>
    </source>
</reference>
<evidence type="ECO:0000313" key="1">
    <source>
        <dbReference type="EMBL" id="KAH3898197.1"/>
    </source>
</evidence>
<dbReference type="EMBL" id="JAIWYP010000001">
    <property type="protein sequence ID" value="KAH3898197.1"/>
    <property type="molecule type" value="Genomic_DNA"/>
</dbReference>
<dbReference type="Proteomes" id="UP000828390">
    <property type="component" value="Unassembled WGS sequence"/>
</dbReference>
<protein>
    <submittedName>
        <fullName evidence="1">Uncharacterized protein</fullName>
    </submittedName>
</protein>
<sequence length="747" mass="85370">MEKFKLSSATKANILVDIHELITRKCLLSLLEFAVTASRPVDTPSEAWTLDHFLNTSLPQITRTTTGQRNIKLLVPGFGVRANSSSWPLYLISLIIVEILGDNVVPAEIKEKVRRMARCRAELYNTLGSVSDDLYDNQVRDLRIMMEDICEYLQRTDLCSSIENDIENIVHGNIPHDPRNIKVFQDHQEMEKSYRDNIKYFTQEEESLHTRMEQVISILEQRHLDDLTTAQQGGHDLTQKNLPPREEQYSPNLINTMPVVIELVMTGCGNQEQRGRLIRELINIINNEENPAGYQPLLQDKESVRKAFEKVFSGIGEFIAKSGCIQIIVRPKNIAQFFRLLNDCVKGVLTEAMKPIQNIIRKLPGCEHYEQEAVLYRDHYTCVMDDLVSQLTVIVQKKGLIVPKRTTTKPMLEGGKLIMKVECFNEEDRSQFERCVNNGKLRKLFNPLNKLLRDVGKDVGMDAMIDCADTKTSCLPVLITARCDGKLDTFKVKDVRAPSITGFAVVPPYIIGADYINNCIKLFDIETKADIGTPIHMCEPWDVVMIDEENKQVVVSVPASGKLIFVRINENQLVQYNEFVGHDHCRGLAYADNRLYVGYEDPKRQIKVIGLDGNEMRVFSDARFESPWYMAFDEQSKSLYISEVMNSKVYQLNEGGDIVKIINVNKLIETQRGIALKDRSTLYIIGHGLKRKEDFAYEVDIMSGKSKALLRFMNAHPKCVRRYRDSMFLSIYGSERIMQFDISDNPS</sequence>
<name>A0A9D4NQI2_DREPO</name>
<accession>A0A9D4NQI2</accession>
<dbReference type="AlphaFoldDB" id="A0A9D4NQI2"/>
<dbReference type="InterPro" id="IPR011042">
    <property type="entry name" value="6-blade_b-propeller_TolB-like"/>
</dbReference>
<evidence type="ECO:0000313" key="2">
    <source>
        <dbReference type="Proteomes" id="UP000828390"/>
    </source>
</evidence>
<dbReference type="Gene3D" id="2.120.10.30">
    <property type="entry name" value="TolB, C-terminal domain"/>
    <property type="match status" value="1"/>
</dbReference>
<comment type="caution">
    <text evidence="1">The sequence shown here is derived from an EMBL/GenBank/DDBJ whole genome shotgun (WGS) entry which is preliminary data.</text>
</comment>
<proteinExistence type="predicted"/>
<organism evidence="1 2">
    <name type="scientific">Dreissena polymorpha</name>
    <name type="common">Zebra mussel</name>
    <name type="synonym">Mytilus polymorpha</name>
    <dbReference type="NCBI Taxonomy" id="45954"/>
    <lineage>
        <taxon>Eukaryota</taxon>
        <taxon>Metazoa</taxon>
        <taxon>Spiralia</taxon>
        <taxon>Lophotrochozoa</taxon>
        <taxon>Mollusca</taxon>
        <taxon>Bivalvia</taxon>
        <taxon>Autobranchia</taxon>
        <taxon>Heteroconchia</taxon>
        <taxon>Euheterodonta</taxon>
        <taxon>Imparidentia</taxon>
        <taxon>Neoheterodontei</taxon>
        <taxon>Myida</taxon>
        <taxon>Dreissenoidea</taxon>
        <taxon>Dreissenidae</taxon>
        <taxon>Dreissena</taxon>
    </lineage>
</organism>
<keyword evidence="2" id="KW-1185">Reference proteome</keyword>
<dbReference type="SUPFAM" id="SSF63825">
    <property type="entry name" value="YWTD domain"/>
    <property type="match status" value="1"/>
</dbReference>
<gene>
    <name evidence="1" type="ORF">DPMN_022418</name>
</gene>
<reference evidence="1" key="2">
    <citation type="submission" date="2020-11" db="EMBL/GenBank/DDBJ databases">
        <authorList>
            <person name="McCartney M.A."/>
            <person name="Auch B."/>
            <person name="Kono T."/>
            <person name="Mallez S."/>
            <person name="Becker A."/>
            <person name="Gohl D.M."/>
            <person name="Silverstein K.A.T."/>
            <person name="Koren S."/>
            <person name="Bechman K.B."/>
            <person name="Herman A."/>
            <person name="Abrahante J.E."/>
            <person name="Garbe J."/>
        </authorList>
    </citation>
    <scope>NUCLEOTIDE SEQUENCE</scope>
    <source>
        <strain evidence="1">Duluth1</strain>
        <tissue evidence="1">Whole animal</tissue>
    </source>
</reference>